<comment type="similarity">
    <text evidence="2 10">Belongs to the GAMAD family.</text>
</comment>
<evidence type="ECO:0000256" key="7">
    <source>
        <dbReference type="ARBA" id="ARBA00023175"/>
    </source>
</evidence>
<dbReference type="GO" id="GO:0045505">
    <property type="term" value="F:dynein intermediate chain binding"/>
    <property type="evidence" value="ECO:0007669"/>
    <property type="project" value="UniProtKB-UniRule"/>
</dbReference>
<keyword evidence="3 10" id="KW-0813">Transport</keyword>
<proteinExistence type="inferred from homology"/>
<comment type="subcellular location">
    <subcellularLocation>
        <location evidence="1 10">Cytoplasm</location>
        <location evidence="1 10">Cytoskeleton</location>
    </subcellularLocation>
</comment>
<feature type="domain" description="Roadblock/LAMTOR2" evidence="11">
    <location>
        <begin position="5"/>
        <end position="93"/>
    </location>
</feature>
<dbReference type="AlphaFoldDB" id="A0AAE1D2Q7"/>
<dbReference type="SUPFAM" id="SSF103196">
    <property type="entry name" value="Roadblock/LC7 domain"/>
    <property type="match status" value="1"/>
</dbReference>
<evidence type="ECO:0000256" key="10">
    <source>
        <dbReference type="PIRNR" id="PIRNR009998"/>
    </source>
</evidence>
<organism evidence="12 13">
    <name type="scientific">Elysia crispata</name>
    <name type="common">lettuce slug</name>
    <dbReference type="NCBI Taxonomy" id="231223"/>
    <lineage>
        <taxon>Eukaryota</taxon>
        <taxon>Metazoa</taxon>
        <taxon>Spiralia</taxon>
        <taxon>Lophotrochozoa</taxon>
        <taxon>Mollusca</taxon>
        <taxon>Gastropoda</taxon>
        <taxon>Heterobranchia</taxon>
        <taxon>Euthyneura</taxon>
        <taxon>Panpulmonata</taxon>
        <taxon>Sacoglossa</taxon>
        <taxon>Placobranchoidea</taxon>
        <taxon>Plakobranchidae</taxon>
        <taxon>Elysia</taxon>
    </lineage>
</organism>
<name>A0AAE1D2Q7_9GAST</name>
<evidence type="ECO:0000256" key="5">
    <source>
        <dbReference type="ARBA" id="ARBA00022701"/>
    </source>
</evidence>
<evidence type="ECO:0000256" key="6">
    <source>
        <dbReference type="ARBA" id="ARBA00023017"/>
    </source>
</evidence>
<dbReference type="GO" id="GO:0005868">
    <property type="term" value="C:cytoplasmic dynein complex"/>
    <property type="evidence" value="ECO:0007669"/>
    <property type="project" value="UniProtKB-UniRule"/>
</dbReference>
<keyword evidence="13" id="KW-1185">Reference proteome</keyword>
<evidence type="ECO:0000256" key="4">
    <source>
        <dbReference type="ARBA" id="ARBA00022490"/>
    </source>
</evidence>
<dbReference type="PANTHER" id="PTHR10779">
    <property type="entry name" value="DYNEIN LIGHT CHAIN ROADBLOCK"/>
    <property type="match status" value="1"/>
</dbReference>
<evidence type="ECO:0000256" key="3">
    <source>
        <dbReference type="ARBA" id="ARBA00022448"/>
    </source>
</evidence>
<evidence type="ECO:0000313" key="12">
    <source>
        <dbReference type="EMBL" id="KAK3754098.1"/>
    </source>
</evidence>
<dbReference type="SMART" id="SM00960">
    <property type="entry name" value="Robl_LC7"/>
    <property type="match status" value="1"/>
</dbReference>
<keyword evidence="4 10" id="KW-0963">Cytoplasm</keyword>
<dbReference type="Gene3D" id="3.30.450.30">
    <property type="entry name" value="Dynein light chain 2a, cytoplasmic"/>
    <property type="match status" value="1"/>
</dbReference>
<keyword evidence="6 10" id="KW-0243">Dynein</keyword>
<dbReference type="FunFam" id="3.30.450.30:FF:000009">
    <property type="entry name" value="Dynein light chain roadblock"/>
    <property type="match status" value="1"/>
</dbReference>
<dbReference type="GO" id="GO:0005737">
    <property type="term" value="C:cytoplasm"/>
    <property type="evidence" value="ECO:0007669"/>
    <property type="project" value="UniProtKB-UniRule"/>
</dbReference>
<evidence type="ECO:0000313" key="13">
    <source>
        <dbReference type="Proteomes" id="UP001283361"/>
    </source>
</evidence>
<dbReference type="GO" id="GO:0005874">
    <property type="term" value="C:microtubule"/>
    <property type="evidence" value="ECO:0007669"/>
    <property type="project" value="UniProtKB-UniRule"/>
</dbReference>
<gene>
    <name evidence="12" type="ORF">RRG08_024173</name>
</gene>
<dbReference type="PIRSF" id="PIRSF009998">
    <property type="entry name" value="DLC7"/>
    <property type="match status" value="1"/>
</dbReference>
<accession>A0AAE1D2Q7</accession>
<protein>
    <recommendedName>
        <fullName evidence="10">Dynein light chain roadblock</fullName>
    </recommendedName>
</protein>
<sequence length="98" mass="11040">MSQEIDEIIKRIMAHKGVMGVIIVNNDGIPLRSTLENSQSVHYASQIHSLASKARAVIREIDSSNDLRFLRVRSSKHEILVAPDHDYFMIVIQKDAGN</sequence>
<keyword evidence="5 10" id="KW-0493">Microtubule</keyword>
<dbReference type="EMBL" id="JAWDGP010005686">
    <property type="protein sequence ID" value="KAK3754098.1"/>
    <property type="molecule type" value="Genomic_DNA"/>
</dbReference>
<evidence type="ECO:0000259" key="11">
    <source>
        <dbReference type="SMART" id="SM00960"/>
    </source>
</evidence>
<keyword evidence="7 10" id="KW-0505">Motor protein</keyword>
<evidence type="ECO:0000256" key="9">
    <source>
        <dbReference type="ARBA" id="ARBA00025362"/>
    </source>
</evidence>
<comment type="caution">
    <text evidence="12">The sequence shown here is derived from an EMBL/GenBank/DDBJ whole genome shotgun (WGS) entry which is preliminary data.</text>
</comment>
<dbReference type="Proteomes" id="UP001283361">
    <property type="component" value="Unassembled WGS sequence"/>
</dbReference>
<dbReference type="Pfam" id="PF03259">
    <property type="entry name" value="Robl_LC7"/>
    <property type="match status" value="1"/>
</dbReference>
<keyword evidence="8 10" id="KW-0206">Cytoskeleton</keyword>
<reference evidence="12" key="1">
    <citation type="journal article" date="2023" name="G3 (Bethesda)">
        <title>A reference genome for the long-term kleptoplast-retaining sea slug Elysia crispata morphotype clarki.</title>
        <authorList>
            <person name="Eastman K.E."/>
            <person name="Pendleton A.L."/>
            <person name="Shaikh M.A."/>
            <person name="Suttiyut T."/>
            <person name="Ogas R."/>
            <person name="Tomko P."/>
            <person name="Gavelis G."/>
            <person name="Widhalm J.R."/>
            <person name="Wisecaver J.H."/>
        </authorList>
    </citation>
    <scope>NUCLEOTIDE SEQUENCE</scope>
    <source>
        <strain evidence="12">ECLA1</strain>
    </source>
</reference>
<evidence type="ECO:0000256" key="8">
    <source>
        <dbReference type="ARBA" id="ARBA00023212"/>
    </source>
</evidence>
<evidence type="ECO:0000256" key="2">
    <source>
        <dbReference type="ARBA" id="ARBA00007191"/>
    </source>
</evidence>
<evidence type="ECO:0000256" key="1">
    <source>
        <dbReference type="ARBA" id="ARBA00004245"/>
    </source>
</evidence>
<dbReference type="InterPro" id="IPR004942">
    <property type="entry name" value="Roadblock/LAMTOR2_dom"/>
</dbReference>
<comment type="function">
    <text evidence="9">Acts as one of several non-catalytic accessory components of the cytoplasmic dynein 1 complex that are thought to be involved in linking dynein to cargos and to adapter proteins that regulate dynein function. Cytoplasmic dynein 1 acts as a motor for the intracellular retrograde motility of vesicles and organelles along microtubules.</text>
</comment>
<dbReference type="InterPro" id="IPR016561">
    <property type="entry name" value="DYNLRB1/2"/>
</dbReference>
<dbReference type="GO" id="GO:0007018">
    <property type="term" value="P:microtubule-based movement"/>
    <property type="evidence" value="ECO:0007669"/>
    <property type="project" value="UniProtKB-UniRule"/>
</dbReference>